<dbReference type="PANTHER" id="PTHR42947:SF1">
    <property type="entry name" value="COB--COM HETERODISULFIDE REDUCTASE SUBUNIT B 1"/>
    <property type="match status" value="1"/>
</dbReference>
<evidence type="ECO:0000313" key="4">
    <source>
        <dbReference type="Proteomes" id="UP000242699"/>
    </source>
</evidence>
<gene>
    <name evidence="3" type="ORF">C7B43_18235</name>
</gene>
<dbReference type="Pfam" id="PF02754">
    <property type="entry name" value="CCG"/>
    <property type="match status" value="2"/>
</dbReference>
<evidence type="ECO:0000313" key="3">
    <source>
        <dbReference type="EMBL" id="PSR24801.1"/>
    </source>
</evidence>
<name>A0A2T2WRC5_9FIRM</name>
<reference evidence="3 4" key="1">
    <citation type="journal article" date="2014" name="BMC Genomics">
        <title>Comparison of environmental and isolate Sulfobacillus genomes reveals diverse carbon, sulfur, nitrogen, and hydrogen metabolisms.</title>
        <authorList>
            <person name="Justice N.B."/>
            <person name="Norman A."/>
            <person name="Brown C.T."/>
            <person name="Singh A."/>
            <person name="Thomas B.C."/>
            <person name="Banfield J.F."/>
        </authorList>
    </citation>
    <scope>NUCLEOTIDE SEQUENCE [LARGE SCALE GENOMIC DNA]</scope>
    <source>
        <strain evidence="3">AMDSBA1</strain>
    </source>
</reference>
<dbReference type="Proteomes" id="UP000242699">
    <property type="component" value="Unassembled WGS sequence"/>
</dbReference>
<feature type="domain" description="Cysteine-rich" evidence="2">
    <location>
        <begin position="152"/>
        <end position="243"/>
    </location>
</feature>
<dbReference type="PANTHER" id="PTHR42947">
    <property type="entry name" value="COB--COM HETERODISULFIDE REDUCTASE SUBUNIT B 1"/>
    <property type="match status" value="1"/>
</dbReference>
<organism evidence="3 4">
    <name type="scientific">Sulfobacillus benefaciens</name>
    <dbReference type="NCBI Taxonomy" id="453960"/>
    <lineage>
        <taxon>Bacteria</taxon>
        <taxon>Bacillati</taxon>
        <taxon>Bacillota</taxon>
        <taxon>Clostridia</taxon>
        <taxon>Eubacteriales</taxon>
        <taxon>Clostridiales Family XVII. Incertae Sedis</taxon>
        <taxon>Sulfobacillus</taxon>
    </lineage>
</organism>
<feature type="domain" description="Cysteine-rich" evidence="2">
    <location>
        <begin position="5"/>
        <end position="85"/>
    </location>
</feature>
<protein>
    <recommendedName>
        <fullName evidence="2">Cysteine-rich domain-containing protein</fullName>
    </recommendedName>
</protein>
<proteinExistence type="predicted"/>
<dbReference type="GO" id="GO:0016491">
    <property type="term" value="F:oxidoreductase activity"/>
    <property type="evidence" value="ECO:0007669"/>
    <property type="project" value="UniProtKB-KW"/>
</dbReference>
<evidence type="ECO:0000259" key="2">
    <source>
        <dbReference type="Pfam" id="PF02754"/>
    </source>
</evidence>
<sequence>MMKTAYFPGCSLKTIDRAYDISTRVVAKDLEMTLVDVEDYSCCGAGELKGEGLKSHFLPARNLAHLLAQGETEVMVSCNVCYHELSRTAYTFDVGGKVSEDITAMLKEADEPPLTEKPSVRNTLEYLVNVIGLDTIAKHVKVPLTGLRVAPYYGCLYHRPGKMLSSVQIAGEDTEHPHFMHDLLKTLGATVVSHPAETTCCGGKNLLSDDRTSGRLTGRILSQAKSSGADVLALMCPKCAGGLDALQSRAINAVGDNAELPVMYYTQLIGIAFGHQPNELYVGDMESDALGTIQQFLSRMEYSLPAQ</sequence>
<keyword evidence="1" id="KW-0560">Oxidoreductase</keyword>
<dbReference type="InterPro" id="IPR051278">
    <property type="entry name" value="HdrB/HdrD_reductase"/>
</dbReference>
<evidence type="ECO:0000256" key="1">
    <source>
        <dbReference type="ARBA" id="ARBA00023002"/>
    </source>
</evidence>
<comment type="caution">
    <text evidence="3">The sequence shown here is derived from an EMBL/GenBank/DDBJ whole genome shotgun (WGS) entry which is preliminary data.</text>
</comment>
<dbReference type="AlphaFoldDB" id="A0A2T2WRC5"/>
<dbReference type="Gene3D" id="3.40.50.11810">
    <property type="match status" value="1"/>
</dbReference>
<dbReference type="EMBL" id="PXYT01000067">
    <property type="protein sequence ID" value="PSR24801.1"/>
    <property type="molecule type" value="Genomic_DNA"/>
</dbReference>
<accession>A0A2T2WRC5</accession>
<dbReference type="InterPro" id="IPR004017">
    <property type="entry name" value="Cys_rich_dom"/>
</dbReference>